<dbReference type="EMBL" id="FNGE01000035">
    <property type="protein sequence ID" value="SDL89565.1"/>
    <property type="molecule type" value="Genomic_DNA"/>
</dbReference>
<dbReference type="InterPro" id="IPR024078">
    <property type="entry name" value="LmbE-like_dom_sf"/>
</dbReference>
<protein>
    <submittedName>
        <fullName evidence="1">N-acetylglucosaminyl deacetylase, LmbE family</fullName>
    </submittedName>
</protein>
<dbReference type="STRING" id="525640.SAMN04487971_1352"/>
<dbReference type="Gene3D" id="3.40.50.10320">
    <property type="entry name" value="LmbE-like"/>
    <property type="match status" value="1"/>
</dbReference>
<dbReference type="OrthoDB" id="9790023at2"/>
<reference evidence="2" key="1">
    <citation type="submission" date="2016-10" db="EMBL/GenBank/DDBJ databases">
        <authorList>
            <person name="Varghese N."/>
            <person name="Submissions S."/>
        </authorList>
    </citation>
    <scope>NUCLEOTIDE SEQUENCE [LARGE SCALE GENOMIC DNA]</scope>
    <source>
        <strain evidence="2">CGMCC 1.7655</strain>
    </source>
</reference>
<keyword evidence="2" id="KW-1185">Reference proteome</keyword>
<accession>A0A1G9NU95</accession>
<dbReference type="GO" id="GO:0016811">
    <property type="term" value="F:hydrolase activity, acting on carbon-nitrogen (but not peptide) bonds, in linear amides"/>
    <property type="evidence" value="ECO:0007669"/>
    <property type="project" value="TreeGrafter"/>
</dbReference>
<dbReference type="RefSeq" id="WP_090757475.1">
    <property type="nucleotide sequence ID" value="NZ_FNGE01000035.1"/>
</dbReference>
<evidence type="ECO:0000313" key="1">
    <source>
        <dbReference type="EMBL" id="SDL89565.1"/>
    </source>
</evidence>
<organism evidence="1 2">
    <name type="scientific">Paracoccus chinensis</name>
    <dbReference type="NCBI Taxonomy" id="525640"/>
    <lineage>
        <taxon>Bacteria</taxon>
        <taxon>Pseudomonadati</taxon>
        <taxon>Pseudomonadota</taxon>
        <taxon>Alphaproteobacteria</taxon>
        <taxon>Rhodobacterales</taxon>
        <taxon>Paracoccaceae</taxon>
        <taxon>Paracoccus</taxon>
    </lineage>
</organism>
<dbReference type="PANTHER" id="PTHR12993">
    <property type="entry name" value="N-ACETYLGLUCOSAMINYL-PHOSPHATIDYLINOSITOL DE-N-ACETYLASE-RELATED"/>
    <property type="match status" value="1"/>
</dbReference>
<dbReference type="Proteomes" id="UP000199555">
    <property type="component" value="Unassembled WGS sequence"/>
</dbReference>
<dbReference type="PANTHER" id="PTHR12993:SF29">
    <property type="entry name" value="BLR3841 PROTEIN"/>
    <property type="match status" value="1"/>
</dbReference>
<dbReference type="SUPFAM" id="SSF102588">
    <property type="entry name" value="LmbE-like"/>
    <property type="match status" value="1"/>
</dbReference>
<dbReference type="AlphaFoldDB" id="A0A1G9NU95"/>
<gene>
    <name evidence="1" type="ORF">SAMN04487971_1352</name>
</gene>
<dbReference type="Pfam" id="PF02585">
    <property type="entry name" value="PIG-L"/>
    <property type="match status" value="1"/>
</dbReference>
<sequence length="248" mass="25661">MRERDAAIIAVTDDVDLPAVEAEDLLRGRPLLVLAPHPDDESLGCGALLARAFAGPGAHVACLTDGAGSHPGSRAVPPARLAEIRRAELDDALGHLGGTAADATMIGAPDGGLRANPELADRIAALARDMGAGLLLAPSALDPHCDHVAGAALGRAVARSQPLRLAFYPVWSRWHGQGRAPLPPGTRAVRLPAGPCLAAKQAAIAAHRSQMGLVVPDAPDGFEMPLGFAAFFAVRDEVYFLSDEGAPW</sequence>
<proteinExistence type="predicted"/>
<name>A0A1G9NU95_9RHOB</name>
<evidence type="ECO:0000313" key="2">
    <source>
        <dbReference type="Proteomes" id="UP000199555"/>
    </source>
</evidence>
<dbReference type="InterPro" id="IPR003737">
    <property type="entry name" value="GlcNAc_PI_deacetylase-related"/>
</dbReference>